<evidence type="ECO:0000313" key="14">
    <source>
        <dbReference type="Proteomes" id="UP001153737"/>
    </source>
</evidence>
<dbReference type="EC" id="3.1.2.4" evidence="5"/>
<feature type="domain" description="Enoyl-CoA hydratase/isomerase" evidence="12">
    <location>
        <begin position="56"/>
        <end position="378"/>
    </location>
</feature>
<evidence type="ECO:0000256" key="1">
    <source>
        <dbReference type="ARBA" id="ARBA00001709"/>
    </source>
</evidence>
<dbReference type="InterPro" id="IPR032259">
    <property type="entry name" value="HIBYL-CoA-H"/>
</dbReference>
<dbReference type="AlphaFoldDB" id="A0A9N9SF30"/>
<evidence type="ECO:0000256" key="8">
    <source>
        <dbReference type="ARBA" id="ARBA00022801"/>
    </source>
</evidence>
<dbReference type="NCBIfam" id="NF004127">
    <property type="entry name" value="PRK05617.1"/>
    <property type="match status" value="1"/>
</dbReference>
<dbReference type="GO" id="GO:0003860">
    <property type="term" value="F:3-hydroxyisobutyryl-CoA hydrolase activity"/>
    <property type="evidence" value="ECO:0007669"/>
    <property type="project" value="UniProtKB-EC"/>
</dbReference>
<comment type="pathway">
    <text evidence="3">Amino-acid degradation; L-valine degradation.</text>
</comment>
<dbReference type="Pfam" id="PF16113">
    <property type="entry name" value="ECH_2"/>
    <property type="match status" value="1"/>
</dbReference>
<evidence type="ECO:0000256" key="4">
    <source>
        <dbReference type="ARBA" id="ARBA00005254"/>
    </source>
</evidence>
<dbReference type="SUPFAM" id="SSF52096">
    <property type="entry name" value="ClpP/crotonase"/>
    <property type="match status" value="1"/>
</dbReference>
<sequence>MVYFKSIKMFQLNRTMSIATKCVQNFKASYFCTRCLSTARTIDPDDIIAKDVDDKGVVTLNRPKSLNAITYSMITKLHKILKDWESKKTLVLIKGAGERAFCSGGDVPVLAKAELSGDKFGQEFFKYVFRTNGLIGSYRIPYISFIDGIVMGGGAGLSVHGHYRVATERTLFAMPETQIGFFTDVGGSHFLPRLRGKLGYYLALTGHRLKGSDVLRAGIATHLCRSSDLNDLEQALMKCSNHEDIQKTLDQFAEKDVPAFSLDPFLVKIDDYFSSATMEEITAKLTEDGSEWANETIKSLNRMSPTSLKVVLRQLKMGESMNLKDCLDMEYILVLNFLNNRKDFYEGVRAFLVDKDKKPKWDPPTLPQVSEDIVDFHFAKVPNVDSIFKN</sequence>
<organism evidence="13 14">
    <name type="scientific">Phaedon cochleariae</name>
    <name type="common">Mustard beetle</name>
    <dbReference type="NCBI Taxonomy" id="80249"/>
    <lineage>
        <taxon>Eukaryota</taxon>
        <taxon>Metazoa</taxon>
        <taxon>Ecdysozoa</taxon>
        <taxon>Arthropoda</taxon>
        <taxon>Hexapoda</taxon>
        <taxon>Insecta</taxon>
        <taxon>Pterygota</taxon>
        <taxon>Neoptera</taxon>
        <taxon>Endopterygota</taxon>
        <taxon>Coleoptera</taxon>
        <taxon>Polyphaga</taxon>
        <taxon>Cucujiformia</taxon>
        <taxon>Chrysomeloidea</taxon>
        <taxon>Chrysomelidae</taxon>
        <taxon>Chrysomelinae</taxon>
        <taxon>Chrysomelini</taxon>
        <taxon>Phaedon</taxon>
    </lineage>
</organism>
<evidence type="ECO:0000256" key="9">
    <source>
        <dbReference type="ARBA" id="ARBA00023128"/>
    </source>
</evidence>
<dbReference type="PANTHER" id="PTHR43176:SF3">
    <property type="entry name" value="3-HYDROXYISOBUTYRYL-COA HYDROLASE, MITOCHONDRIAL"/>
    <property type="match status" value="1"/>
</dbReference>
<keyword evidence="7" id="KW-0101">Branched-chain amino acid catabolism</keyword>
<dbReference type="InterPro" id="IPR045004">
    <property type="entry name" value="ECH_dom"/>
</dbReference>
<dbReference type="OrthoDB" id="1737613at2759"/>
<evidence type="ECO:0000256" key="2">
    <source>
        <dbReference type="ARBA" id="ARBA00004173"/>
    </source>
</evidence>
<reference evidence="13" key="1">
    <citation type="submission" date="2022-01" db="EMBL/GenBank/DDBJ databases">
        <authorList>
            <person name="King R."/>
        </authorList>
    </citation>
    <scope>NUCLEOTIDE SEQUENCE</scope>
</reference>
<comment type="function">
    <text evidence="10">Hydrolyzes 3-hydroxyisobutyryl-CoA (HIBYL-CoA), a saline catabolite. Has high activity toward isobutyryl-CoA. Could be an isobutyryl-CoA dehydrogenase that functions in valine catabolism. Also hydrolyzes 3-hydroxypropanoyl-CoA.</text>
</comment>
<reference evidence="13" key="2">
    <citation type="submission" date="2022-10" db="EMBL/GenBank/DDBJ databases">
        <authorList>
            <consortium name="ENA_rothamsted_submissions"/>
            <consortium name="culmorum"/>
            <person name="King R."/>
        </authorList>
    </citation>
    <scope>NUCLEOTIDE SEQUENCE</scope>
</reference>
<evidence type="ECO:0000256" key="11">
    <source>
        <dbReference type="ARBA" id="ARBA00031181"/>
    </source>
</evidence>
<accession>A0A9N9SF30</accession>
<dbReference type="InterPro" id="IPR029045">
    <property type="entry name" value="ClpP/crotonase-like_dom_sf"/>
</dbReference>
<evidence type="ECO:0000256" key="3">
    <source>
        <dbReference type="ARBA" id="ARBA00005109"/>
    </source>
</evidence>
<evidence type="ECO:0000313" key="13">
    <source>
        <dbReference type="EMBL" id="CAG9817768.1"/>
    </source>
</evidence>
<comment type="catalytic activity">
    <reaction evidence="1">
        <text>3-hydroxy-2-methylpropanoyl-CoA + H2O = 3-hydroxy-2-methylpropanoate + CoA + H(+)</text>
        <dbReference type="Rhea" id="RHEA:20888"/>
        <dbReference type="ChEBI" id="CHEBI:11805"/>
        <dbReference type="ChEBI" id="CHEBI:15377"/>
        <dbReference type="ChEBI" id="CHEBI:15378"/>
        <dbReference type="ChEBI" id="CHEBI:57287"/>
        <dbReference type="ChEBI" id="CHEBI:57340"/>
        <dbReference type="EC" id="3.1.2.4"/>
    </reaction>
</comment>
<protein>
    <recommendedName>
        <fullName evidence="6">3-hydroxyisobutyryl-CoA hydrolase, mitochondrial</fullName>
        <ecNumber evidence="5">3.1.2.4</ecNumber>
    </recommendedName>
    <alternativeName>
        <fullName evidence="11">3-hydroxyisobutyryl-coenzyme A hydrolase</fullName>
    </alternativeName>
</protein>
<dbReference type="PANTHER" id="PTHR43176">
    <property type="entry name" value="3-HYDROXYISOBUTYRYL-COA HYDROLASE-RELATED"/>
    <property type="match status" value="1"/>
</dbReference>
<dbReference type="GO" id="GO:0005739">
    <property type="term" value="C:mitochondrion"/>
    <property type="evidence" value="ECO:0007669"/>
    <property type="project" value="UniProtKB-SubCell"/>
</dbReference>
<evidence type="ECO:0000256" key="6">
    <source>
        <dbReference type="ARBA" id="ARBA00016714"/>
    </source>
</evidence>
<keyword evidence="9" id="KW-0496">Mitochondrion</keyword>
<dbReference type="Proteomes" id="UP001153737">
    <property type="component" value="Chromosome 16"/>
</dbReference>
<name>A0A9N9SF30_PHACE</name>
<dbReference type="EMBL" id="OU896722">
    <property type="protein sequence ID" value="CAG9817768.1"/>
    <property type="molecule type" value="Genomic_DNA"/>
</dbReference>
<keyword evidence="8" id="KW-0378">Hydrolase</keyword>
<evidence type="ECO:0000259" key="12">
    <source>
        <dbReference type="Pfam" id="PF16113"/>
    </source>
</evidence>
<comment type="similarity">
    <text evidence="4">Belongs to the enoyl-CoA hydratase/isomerase family.</text>
</comment>
<dbReference type="GO" id="GO:0006574">
    <property type="term" value="P:L-valine catabolic process"/>
    <property type="evidence" value="ECO:0007669"/>
    <property type="project" value="TreeGrafter"/>
</dbReference>
<evidence type="ECO:0000256" key="5">
    <source>
        <dbReference type="ARBA" id="ARBA00011915"/>
    </source>
</evidence>
<evidence type="ECO:0000256" key="10">
    <source>
        <dbReference type="ARBA" id="ARBA00024871"/>
    </source>
</evidence>
<dbReference type="FunFam" id="3.90.226.10:FF:000026">
    <property type="entry name" value="3-hydroxyisobutyryl-CoA hydrolase, mitochondrial"/>
    <property type="match status" value="1"/>
</dbReference>
<dbReference type="CDD" id="cd06558">
    <property type="entry name" value="crotonase-like"/>
    <property type="match status" value="1"/>
</dbReference>
<keyword evidence="14" id="KW-1185">Reference proteome</keyword>
<proteinExistence type="inferred from homology"/>
<dbReference type="Gene3D" id="3.90.226.10">
    <property type="entry name" value="2-enoyl-CoA Hydratase, Chain A, domain 1"/>
    <property type="match status" value="1"/>
</dbReference>
<evidence type="ECO:0000256" key="7">
    <source>
        <dbReference type="ARBA" id="ARBA00022456"/>
    </source>
</evidence>
<gene>
    <name evidence="13" type="ORF">PHAECO_LOCUS5481</name>
</gene>
<comment type="subcellular location">
    <subcellularLocation>
        <location evidence="2">Mitochondrion</location>
    </subcellularLocation>
</comment>